<dbReference type="EMBL" id="JAMKFB020000679">
    <property type="protein sequence ID" value="KAL0148783.1"/>
    <property type="molecule type" value="Genomic_DNA"/>
</dbReference>
<accession>A0ABD0MI57</accession>
<feature type="non-terminal residue" evidence="1">
    <location>
        <position position="1"/>
    </location>
</feature>
<keyword evidence="2" id="KW-1185">Reference proteome</keyword>
<proteinExistence type="predicted"/>
<dbReference type="InterPro" id="IPR043502">
    <property type="entry name" value="DNA/RNA_pol_sf"/>
</dbReference>
<sequence length="92" mass="10603">VQFELITVFHRYSVAPQNVPVAIKAAVKAQLDAYQAEGLITDVTEPTDWISNMVIVKTPDKLRICLNPKFLNKALIMKCHLWRMCYANWLKK</sequence>
<reference evidence="1 2" key="1">
    <citation type="submission" date="2024-05" db="EMBL/GenBank/DDBJ databases">
        <title>Genome sequencing and assembly of Indian major carp, Cirrhinus mrigala (Hamilton, 1822).</title>
        <authorList>
            <person name="Mohindra V."/>
            <person name="Chowdhury L.M."/>
            <person name="Lal K."/>
            <person name="Jena J.K."/>
        </authorList>
    </citation>
    <scope>NUCLEOTIDE SEQUENCE [LARGE SCALE GENOMIC DNA]</scope>
    <source>
        <strain evidence="1">CM1030</strain>
        <tissue evidence="1">Blood</tissue>
    </source>
</reference>
<organism evidence="1 2">
    <name type="scientific">Cirrhinus mrigala</name>
    <name type="common">Mrigala</name>
    <dbReference type="NCBI Taxonomy" id="683832"/>
    <lineage>
        <taxon>Eukaryota</taxon>
        <taxon>Metazoa</taxon>
        <taxon>Chordata</taxon>
        <taxon>Craniata</taxon>
        <taxon>Vertebrata</taxon>
        <taxon>Euteleostomi</taxon>
        <taxon>Actinopterygii</taxon>
        <taxon>Neopterygii</taxon>
        <taxon>Teleostei</taxon>
        <taxon>Ostariophysi</taxon>
        <taxon>Cypriniformes</taxon>
        <taxon>Cyprinidae</taxon>
        <taxon>Labeoninae</taxon>
        <taxon>Labeonini</taxon>
        <taxon>Cirrhinus</taxon>
    </lineage>
</organism>
<evidence type="ECO:0000313" key="1">
    <source>
        <dbReference type="EMBL" id="KAL0148783.1"/>
    </source>
</evidence>
<dbReference type="AlphaFoldDB" id="A0ABD0MI57"/>
<evidence type="ECO:0000313" key="2">
    <source>
        <dbReference type="Proteomes" id="UP001529510"/>
    </source>
</evidence>
<dbReference type="SUPFAM" id="SSF56672">
    <property type="entry name" value="DNA/RNA polymerases"/>
    <property type="match status" value="1"/>
</dbReference>
<name>A0ABD0MI57_CIRMR</name>
<dbReference type="Gene3D" id="3.10.10.10">
    <property type="entry name" value="HIV Type 1 Reverse Transcriptase, subunit A, domain 1"/>
    <property type="match status" value="1"/>
</dbReference>
<comment type="caution">
    <text evidence="1">The sequence shown here is derived from an EMBL/GenBank/DDBJ whole genome shotgun (WGS) entry which is preliminary data.</text>
</comment>
<dbReference type="Proteomes" id="UP001529510">
    <property type="component" value="Unassembled WGS sequence"/>
</dbReference>
<gene>
    <name evidence="1" type="ORF">M9458_055961</name>
</gene>
<protein>
    <submittedName>
        <fullName evidence="1">Uncharacterized protein</fullName>
    </submittedName>
</protein>